<sequence length="222" mass="25480">MKKTITITISRQFGSNGREIGRKLAEYLDIGYYNKEIMEKIAKDMGVSSDFFNEDNQNEDGLYSISNRKLRSFGSIAELSVNSQVFERATDLICGIAQRESSVIVGRCADYILKDNPDTISVFCFSDLEERIRFSINEYDVPAKQAKKIVQEKDMKRARFYEFHTNQKWGDAKNYSLLINTSKMSTDEVVETIAALYDKKAGLTTFKGAFQDQYIEHKSFKI</sequence>
<evidence type="ECO:0008006" key="3">
    <source>
        <dbReference type="Google" id="ProtNLM"/>
    </source>
</evidence>
<gene>
    <name evidence="1" type="ORF">HMPREF0367_01051</name>
</gene>
<accession>U2QVN9</accession>
<proteinExistence type="predicted"/>
<organism evidence="1 2">
    <name type="scientific">Faecalitalea cylindroides ATCC 27803</name>
    <dbReference type="NCBI Taxonomy" id="649755"/>
    <lineage>
        <taxon>Bacteria</taxon>
        <taxon>Bacillati</taxon>
        <taxon>Bacillota</taxon>
        <taxon>Erysipelotrichia</taxon>
        <taxon>Erysipelotrichales</taxon>
        <taxon>Erysipelotrichaceae</taxon>
        <taxon>Faecalitalea</taxon>
    </lineage>
</organism>
<reference evidence="1 2" key="1">
    <citation type="submission" date="2013-06" db="EMBL/GenBank/DDBJ databases">
        <authorList>
            <person name="Weinstock G."/>
            <person name="Sodergren E."/>
            <person name="Lobos E.A."/>
            <person name="Fulton L."/>
            <person name="Fulton R."/>
            <person name="Courtney L."/>
            <person name="Fronick C."/>
            <person name="O'Laughlin M."/>
            <person name="Godfrey J."/>
            <person name="Wilson R.M."/>
            <person name="Miner T."/>
            <person name="Farmer C."/>
            <person name="Delehaunty K."/>
            <person name="Cordes M."/>
            <person name="Minx P."/>
            <person name="Tomlinson C."/>
            <person name="Chen J."/>
            <person name="Wollam A."/>
            <person name="Pepin K.H."/>
            <person name="Bhonagiri V."/>
            <person name="Zhang X."/>
            <person name="Warren W."/>
            <person name="Mitreva M."/>
            <person name="Mardis E.R."/>
            <person name="Wilson R.K."/>
        </authorList>
    </citation>
    <scope>NUCLEOTIDE SEQUENCE [LARGE SCALE GENOMIC DNA]</scope>
    <source>
        <strain evidence="1 2">ATCC 27803</strain>
    </source>
</reference>
<dbReference type="EMBL" id="AWVI01000043">
    <property type="protein sequence ID" value="ERK45358.1"/>
    <property type="molecule type" value="Genomic_DNA"/>
</dbReference>
<dbReference type="Gene3D" id="3.40.50.300">
    <property type="entry name" value="P-loop containing nucleotide triphosphate hydrolases"/>
    <property type="match status" value="1"/>
</dbReference>
<dbReference type="Proteomes" id="UP000016658">
    <property type="component" value="Unassembled WGS sequence"/>
</dbReference>
<dbReference type="Pfam" id="PF13189">
    <property type="entry name" value="Cytidylate_kin2"/>
    <property type="match status" value="1"/>
</dbReference>
<dbReference type="HOGENOM" id="CLU_065155_3_1_9"/>
<dbReference type="RefSeq" id="WP_035402855.1">
    <property type="nucleotide sequence ID" value="NZ_KI271029.1"/>
</dbReference>
<evidence type="ECO:0000313" key="2">
    <source>
        <dbReference type="Proteomes" id="UP000016658"/>
    </source>
</evidence>
<dbReference type="AlphaFoldDB" id="U2QVN9"/>
<protein>
    <recommendedName>
        <fullName evidence="3">Cytidylate kinase</fullName>
    </recommendedName>
</protein>
<dbReference type="InterPro" id="IPR027417">
    <property type="entry name" value="P-loop_NTPase"/>
</dbReference>
<evidence type="ECO:0000313" key="1">
    <source>
        <dbReference type="EMBL" id="ERK45358.1"/>
    </source>
</evidence>
<dbReference type="SUPFAM" id="SSF52540">
    <property type="entry name" value="P-loop containing nucleoside triphosphate hydrolases"/>
    <property type="match status" value="1"/>
</dbReference>
<dbReference type="OrthoDB" id="9781180at2"/>
<dbReference type="PATRIC" id="fig|649755.3.peg.973"/>
<name>U2QVN9_9FIRM</name>
<comment type="caution">
    <text evidence="1">The sequence shown here is derived from an EMBL/GenBank/DDBJ whole genome shotgun (WGS) entry which is preliminary data.</text>
</comment>